<keyword evidence="3" id="KW-1185">Reference proteome</keyword>
<feature type="coiled-coil region" evidence="1">
    <location>
        <begin position="210"/>
        <end position="244"/>
    </location>
</feature>
<protein>
    <submittedName>
        <fullName evidence="2">Putative transposase/invertase (TIGR01784 family)</fullName>
    </submittedName>
</protein>
<sequence>MTVRISHRYGEMSMNENAIRKLADSNERLNIRLINDFAFKTTFHNKAALTGLLSALLDIDPADIRELEIRDSFLPGEYAEDKEGILDVKLLLNRDRKINIEIQVLPFANWEERSLFYLSKYFVEGLEKGTPYKMLDATIHISILAFPLFEDGTWYSVIEFRDRKTHRLYSDKMSLRVLQLSQLSKATPEERKSEIYAWAQMISADDWEVLKKMAERNEYMKAAVDELEKINAEKEKRYHYLMREKREHDEATIRDYERGRGLAQGKAESVLELLEEFGEVPEQLRASVLGQHDMNTLKAWLKYAAKAQSLEDFINCIQHR</sequence>
<name>A0A2V3XZZ9_9FIRM</name>
<dbReference type="Proteomes" id="UP000248057">
    <property type="component" value="Unassembled WGS sequence"/>
</dbReference>
<dbReference type="PANTHER" id="PTHR41317:SF1">
    <property type="entry name" value="PD-(D_E)XK NUCLEASE FAMILY TRANSPOSASE"/>
    <property type="match status" value="1"/>
</dbReference>
<accession>A0A2V3XZZ9</accession>
<keyword evidence="1" id="KW-0175">Coiled coil</keyword>
<dbReference type="PANTHER" id="PTHR41317">
    <property type="entry name" value="PD-(D_E)XK NUCLEASE FAMILY TRANSPOSASE"/>
    <property type="match status" value="1"/>
</dbReference>
<dbReference type="EMBL" id="QJKD01000015">
    <property type="protein sequence ID" value="PXX48845.1"/>
    <property type="molecule type" value="Genomic_DNA"/>
</dbReference>
<dbReference type="InterPro" id="IPR010106">
    <property type="entry name" value="RpnA"/>
</dbReference>
<dbReference type="Pfam" id="PF12784">
    <property type="entry name" value="PDDEXK_2"/>
    <property type="match status" value="1"/>
</dbReference>
<proteinExistence type="predicted"/>
<reference evidence="2 3" key="1">
    <citation type="submission" date="2018-05" db="EMBL/GenBank/DDBJ databases">
        <title>Genomic Encyclopedia of Type Strains, Phase IV (KMG-IV): sequencing the most valuable type-strain genomes for metagenomic binning, comparative biology and taxonomic classification.</title>
        <authorList>
            <person name="Goeker M."/>
        </authorList>
    </citation>
    <scope>NUCLEOTIDE SEQUENCE [LARGE SCALE GENOMIC DNA]</scope>
    <source>
        <strain evidence="2 3">DSM 24995</strain>
    </source>
</reference>
<evidence type="ECO:0000256" key="1">
    <source>
        <dbReference type="SAM" id="Coils"/>
    </source>
</evidence>
<dbReference type="AlphaFoldDB" id="A0A2V3XZZ9"/>
<gene>
    <name evidence="2" type="ORF">DFR60_11518</name>
</gene>
<evidence type="ECO:0000313" key="3">
    <source>
        <dbReference type="Proteomes" id="UP000248057"/>
    </source>
</evidence>
<organism evidence="2 3">
    <name type="scientific">Hungatella effluvii</name>
    <dbReference type="NCBI Taxonomy" id="1096246"/>
    <lineage>
        <taxon>Bacteria</taxon>
        <taxon>Bacillati</taxon>
        <taxon>Bacillota</taxon>
        <taxon>Clostridia</taxon>
        <taxon>Lachnospirales</taxon>
        <taxon>Lachnospiraceae</taxon>
        <taxon>Hungatella</taxon>
    </lineage>
</organism>
<evidence type="ECO:0000313" key="2">
    <source>
        <dbReference type="EMBL" id="PXX48845.1"/>
    </source>
</evidence>
<dbReference type="NCBIfam" id="TIGR01784">
    <property type="entry name" value="T_den_put_tspse"/>
    <property type="match status" value="1"/>
</dbReference>
<comment type="caution">
    <text evidence="2">The sequence shown here is derived from an EMBL/GenBank/DDBJ whole genome shotgun (WGS) entry which is preliminary data.</text>
</comment>